<keyword evidence="1 3" id="KW-0808">Transferase</keyword>
<evidence type="ECO:0000313" key="4">
    <source>
        <dbReference type="Proteomes" id="UP000054729"/>
    </source>
</evidence>
<dbReference type="PATRIC" id="fig|66969.6.peg.3198"/>
<dbReference type="GO" id="GO:0032259">
    <property type="term" value="P:methylation"/>
    <property type="evidence" value="ECO:0007669"/>
    <property type="project" value="UniProtKB-KW"/>
</dbReference>
<dbReference type="EMBL" id="LNZB01000060">
    <property type="protein sequence ID" value="KTD74904.1"/>
    <property type="molecule type" value="Genomic_DNA"/>
</dbReference>
<dbReference type="GO" id="GO:0008168">
    <property type="term" value="F:methyltransferase activity"/>
    <property type="evidence" value="ECO:0007669"/>
    <property type="project" value="UniProtKB-KW"/>
</dbReference>
<evidence type="ECO:0000313" key="3">
    <source>
        <dbReference type="EMBL" id="KTD74904.1"/>
    </source>
</evidence>
<dbReference type="STRING" id="66969.Lwal_2945"/>
<dbReference type="AlphaFoldDB" id="A0A0W1A0Q6"/>
<protein>
    <submittedName>
        <fullName evidence="3">Methyltransferase</fullName>
    </submittedName>
</protein>
<dbReference type="Gene3D" id="3.40.50.150">
    <property type="entry name" value="Vaccinia Virus protein VP39"/>
    <property type="match status" value="1"/>
</dbReference>
<dbReference type="CDD" id="cd02440">
    <property type="entry name" value="AdoMet_MTases"/>
    <property type="match status" value="1"/>
</dbReference>
<proteinExistence type="predicted"/>
<dbReference type="SUPFAM" id="SSF53335">
    <property type="entry name" value="S-adenosyl-L-methionine-dependent methyltransferases"/>
    <property type="match status" value="1"/>
</dbReference>
<feature type="domain" description="Methyltransferase" evidence="2">
    <location>
        <begin position="42"/>
        <end position="137"/>
    </location>
</feature>
<evidence type="ECO:0000259" key="2">
    <source>
        <dbReference type="Pfam" id="PF13649"/>
    </source>
</evidence>
<reference evidence="3 4" key="1">
    <citation type="submission" date="2015-11" db="EMBL/GenBank/DDBJ databases">
        <title>Genomic analysis of 38 Legionella species identifies large and diverse effector repertoires.</title>
        <authorList>
            <person name="Burstein D."/>
            <person name="Amaro F."/>
            <person name="Zusman T."/>
            <person name="Lifshitz Z."/>
            <person name="Cohen O."/>
            <person name="Gilbert J.A."/>
            <person name="Pupko T."/>
            <person name="Shuman H.A."/>
            <person name="Segal G."/>
        </authorList>
    </citation>
    <scope>NUCLEOTIDE SEQUENCE [LARGE SCALE GENOMIC DNA]</scope>
    <source>
        <strain evidence="3 4">ATCC 51914</strain>
    </source>
</reference>
<dbReference type="Proteomes" id="UP000054729">
    <property type="component" value="Unassembled WGS sequence"/>
</dbReference>
<accession>A0A0W1A0Q6</accession>
<dbReference type="InterPro" id="IPR029063">
    <property type="entry name" value="SAM-dependent_MTases_sf"/>
</dbReference>
<keyword evidence="3" id="KW-0489">Methyltransferase</keyword>
<organism evidence="3 4">
    <name type="scientific">Legionella waltersii</name>
    <dbReference type="NCBI Taxonomy" id="66969"/>
    <lineage>
        <taxon>Bacteria</taxon>
        <taxon>Pseudomonadati</taxon>
        <taxon>Pseudomonadota</taxon>
        <taxon>Gammaproteobacteria</taxon>
        <taxon>Legionellales</taxon>
        <taxon>Legionellaceae</taxon>
        <taxon>Legionella</taxon>
    </lineage>
</organism>
<dbReference type="InterPro" id="IPR041698">
    <property type="entry name" value="Methyltransf_25"/>
</dbReference>
<dbReference type="PANTHER" id="PTHR43861">
    <property type="entry name" value="TRANS-ACONITATE 2-METHYLTRANSFERASE-RELATED"/>
    <property type="match status" value="1"/>
</dbReference>
<dbReference type="RefSeq" id="WP_058481555.1">
    <property type="nucleotide sequence ID" value="NZ_CAAAIQ010000010.1"/>
</dbReference>
<comment type="caution">
    <text evidence="3">The sequence shown here is derived from an EMBL/GenBank/DDBJ whole genome shotgun (WGS) entry which is preliminary data.</text>
</comment>
<name>A0A0W1A0Q6_9GAMM</name>
<keyword evidence="4" id="KW-1185">Reference proteome</keyword>
<dbReference type="Gene3D" id="2.20.25.110">
    <property type="entry name" value="S-adenosyl-L-methionine-dependent methyltransferases"/>
    <property type="match status" value="1"/>
</dbReference>
<gene>
    <name evidence="3" type="ORF">Lwal_2945</name>
</gene>
<evidence type="ECO:0000256" key="1">
    <source>
        <dbReference type="ARBA" id="ARBA00022679"/>
    </source>
</evidence>
<dbReference type="OrthoDB" id="9804312at2"/>
<dbReference type="Pfam" id="PF13649">
    <property type="entry name" value="Methyltransf_25"/>
    <property type="match status" value="1"/>
</dbReference>
<sequence length="252" mass="28947">MTKSLDTYLDLCTQVYDLSKPTPPKDAYDFYLSYVRETNGPILEPMCGTGRYLLPLHAEGFLIEGFDASQAMLEALHAKAKCQNINPHVWHGFMEDLKISKQYDLIFIPSGSFGLIVDLTAIKNALKTIYNLLSDKGIFVFEVETLKAVPKELGVWRGSRWQRPDNKIILLSQLAMLEESICYSIGKYELVDSNRIVQTEIEEYKIRIYNDPSLLVNILSEVGFKDIQLLKAFDRNSLYEEHDETIVYECRK</sequence>